<name>A0ABT1W8M6_9PROT</name>
<keyword evidence="2" id="KW-1185">Reference proteome</keyword>
<gene>
    <name evidence="1" type="ORF">NFI95_12400</name>
</gene>
<evidence type="ECO:0000313" key="2">
    <source>
        <dbReference type="Proteomes" id="UP001524587"/>
    </source>
</evidence>
<dbReference type="RefSeq" id="WP_422864736.1">
    <property type="nucleotide sequence ID" value="NZ_JAMSKV010000011.1"/>
</dbReference>
<evidence type="ECO:0000313" key="1">
    <source>
        <dbReference type="EMBL" id="MCQ8279244.1"/>
    </source>
</evidence>
<protein>
    <submittedName>
        <fullName evidence="1">Uncharacterized protein</fullName>
    </submittedName>
</protein>
<comment type="caution">
    <text evidence="1">The sequence shown here is derived from an EMBL/GenBank/DDBJ whole genome shotgun (WGS) entry which is preliminary data.</text>
</comment>
<sequence length="253" mass="27880">MMVLVFRSAHALRTLPPPRDPALDRAVLVLLEAAADSGPLGWGTMLALLFAEVPTDLVVRLAATLVRDHRQATLLRVGIDQAVTRILGQLEQDAHFPDEGPPAIDPAMLLRRLEVMRRAAELNQIENRPGFEQKRSARLQDAISNRSRDLFRQSLQDRFEQLERTIRTGTGDSAAILAIEADARRLRSFALGATALDSGRDYHAMIDEAIAPFIGALDDRTAVTRLRMVELLCGSERAAQLATAPGLKPRNEP</sequence>
<dbReference type="EMBL" id="JAMSKV010000011">
    <property type="protein sequence ID" value="MCQ8279244.1"/>
    <property type="molecule type" value="Genomic_DNA"/>
</dbReference>
<organism evidence="1 2">
    <name type="scientific">Endosaccharibacter trunci</name>
    <dbReference type="NCBI Taxonomy" id="2812733"/>
    <lineage>
        <taxon>Bacteria</taxon>
        <taxon>Pseudomonadati</taxon>
        <taxon>Pseudomonadota</taxon>
        <taxon>Alphaproteobacteria</taxon>
        <taxon>Acetobacterales</taxon>
        <taxon>Acetobacteraceae</taxon>
        <taxon>Endosaccharibacter</taxon>
    </lineage>
</organism>
<proteinExistence type="predicted"/>
<dbReference type="Proteomes" id="UP001524587">
    <property type="component" value="Unassembled WGS sequence"/>
</dbReference>
<accession>A0ABT1W8M6</accession>
<reference evidence="1 2" key="1">
    <citation type="submission" date="2022-06" db="EMBL/GenBank/DDBJ databases">
        <title>Endosaccharibacter gen. nov., sp. nov., endophytic bacteria isolated from sugarcane.</title>
        <authorList>
            <person name="Pitiwittayakul N."/>
            <person name="Yukphan P."/>
            <person name="Charoenyingcharoen P."/>
            <person name="Tanasupawat S."/>
        </authorList>
    </citation>
    <scope>NUCLEOTIDE SEQUENCE [LARGE SCALE GENOMIC DNA]</scope>
    <source>
        <strain evidence="1 2">KSS8</strain>
    </source>
</reference>